<sequence>MADVAILLHWPPAAMDTMPLSELMHWRQLAVDRHNAMHAQPAR</sequence>
<keyword evidence="2" id="KW-1185">Reference proteome</keyword>
<evidence type="ECO:0000313" key="2">
    <source>
        <dbReference type="Proteomes" id="UP000199517"/>
    </source>
</evidence>
<evidence type="ECO:0000313" key="1">
    <source>
        <dbReference type="EMBL" id="SFE09885.1"/>
    </source>
</evidence>
<name>A0A1I1XRD8_9BURK</name>
<dbReference type="AlphaFoldDB" id="A0A1I1XRD8"/>
<gene>
    <name evidence="1" type="ORF">SAMN04489710_11471</name>
</gene>
<proteinExistence type="predicted"/>
<dbReference type="EMBL" id="FOMQ01000014">
    <property type="protein sequence ID" value="SFE09885.1"/>
    <property type="molecule type" value="Genomic_DNA"/>
</dbReference>
<dbReference type="OrthoDB" id="8566531at2"/>
<protein>
    <submittedName>
        <fullName evidence="1">Phage P2 GpE</fullName>
    </submittedName>
</protein>
<organism evidence="1 2">
    <name type="scientific">Paracidovorax konjaci</name>
    <dbReference type="NCBI Taxonomy" id="32040"/>
    <lineage>
        <taxon>Bacteria</taxon>
        <taxon>Pseudomonadati</taxon>
        <taxon>Pseudomonadota</taxon>
        <taxon>Betaproteobacteria</taxon>
        <taxon>Burkholderiales</taxon>
        <taxon>Comamonadaceae</taxon>
        <taxon>Paracidovorax</taxon>
    </lineage>
</organism>
<dbReference type="RefSeq" id="WP_092955615.1">
    <property type="nucleotide sequence ID" value="NZ_FOMQ01000014.1"/>
</dbReference>
<accession>A0A1I1XRD8</accession>
<dbReference type="Pfam" id="PF06528">
    <property type="entry name" value="Phage_P2_GpE"/>
    <property type="match status" value="1"/>
</dbReference>
<dbReference type="STRING" id="32040.SAMN04489710_11471"/>
<reference evidence="2" key="1">
    <citation type="submission" date="2016-10" db="EMBL/GenBank/DDBJ databases">
        <authorList>
            <person name="Varghese N."/>
            <person name="Submissions S."/>
        </authorList>
    </citation>
    <scope>NUCLEOTIDE SEQUENCE [LARGE SCALE GENOMIC DNA]</scope>
    <source>
        <strain evidence="2">DSM 7481</strain>
    </source>
</reference>
<dbReference type="InterPro" id="IPR009493">
    <property type="entry name" value="P2_GpE"/>
</dbReference>
<dbReference type="Proteomes" id="UP000199517">
    <property type="component" value="Unassembled WGS sequence"/>
</dbReference>